<dbReference type="Pfam" id="PF11136">
    <property type="entry name" value="DUF2889"/>
    <property type="match status" value="1"/>
</dbReference>
<evidence type="ECO:0008006" key="3">
    <source>
        <dbReference type="Google" id="ProtNLM"/>
    </source>
</evidence>
<dbReference type="InterPro" id="IPR021312">
    <property type="entry name" value="DUF2889"/>
</dbReference>
<comment type="caution">
    <text evidence="1">The sequence shown here is derived from an EMBL/GenBank/DDBJ whole genome shotgun (WGS) entry which is preliminary data.</text>
</comment>
<gene>
    <name evidence="1" type="ORF">SAMN05446927_0948</name>
</gene>
<dbReference type="EMBL" id="OCSU01000001">
    <property type="protein sequence ID" value="SOE55066.1"/>
    <property type="molecule type" value="Genomic_DNA"/>
</dbReference>
<name>A0A7Z7I2A7_9BURK</name>
<organism evidence="1 2">
    <name type="scientific">Caballeronia arationis</name>
    <dbReference type="NCBI Taxonomy" id="1777142"/>
    <lineage>
        <taxon>Bacteria</taxon>
        <taxon>Pseudomonadati</taxon>
        <taxon>Pseudomonadota</taxon>
        <taxon>Betaproteobacteria</taxon>
        <taxon>Burkholderiales</taxon>
        <taxon>Burkholderiaceae</taxon>
        <taxon>Caballeronia</taxon>
    </lineage>
</organism>
<sequence>MACKHDIAAEPITREEIHHRQIEMHGYRRSDGLFEVSASLADSKTGDFTLPGGARLINARSPIHDLGVTLLFDKDMIVREVQTFVRSHPYASCQGGGDTLEALVGMRIGPGWNSEVRKRLPPSDTCTQLKELLGPLASTAYQTMVTERPSALDERDVRGKPRKVDSCHAYGASRELVKTLWPEYHVLKKM</sequence>
<reference evidence="1 2" key="1">
    <citation type="submission" date="2017-09" db="EMBL/GenBank/DDBJ databases">
        <authorList>
            <person name="Varghese N."/>
            <person name="Submissions S."/>
        </authorList>
    </citation>
    <scope>NUCLEOTIDE SEQUENCE [LARGE SCALE GENOMIC DNA]</scope>
    <source>
        <strain evidence="1 2">OK806</strain>
    </source>
</reference>
<evidence type="ECO:0000313" key="2">
    <source>
        <dbReference type="Proteomes" id="UP000219522"/>
    </source>
</evidence>
<evidence type="ECO:0000313" key="1">
    <source>
        <dbReference type="EMBL" id="SOE55066.1"/>
    </source>
</evidence>
<keyword evidence="2" id="KW-1185">Reference proteome</keyword>
<dbReference type="Proteomes" id="UP000219522">
    <property type="component" value="Unassembled WGS sequence"/>
</dbReference>
<protein>
    <recommendedName>
        <fullName evidence="3">DUF2889 domain-containing protein</fullName>
    </recommendedName>
</protein>
<dbReference type="RefSeq" id="WP_062642145.1">
    <property type="nucleotide sequence ID" value="NZ_FCOG02000131.1"/>
</dbReference>
<proteinExistence type="predicted"/>
<accession>A0A7Z7I2A7</accession>
<dbReference type="AlphaFoldDB" id="A0A7Z7I2A7"/>
<dbReference type="OrthoDB" id="6862397at2"/>